<dbReference type="EMBL" id="JAVRRA010003956">
    <property type="protein sequence ID" value="KAK5275895.1"/>
    <property type="molecule type" value="Genomic_DNA"/>
</dbReference>
<reference evidence="1 2" key="1">
    <citation type="submission" date="2023-08" db="EMBL/GenBank/DDBJ databases">
        <title>Black Yeasts Isolated from many extreme environments.</title>
        <authorList>
            <person name="Coleine C."/>
            <person name="Stajich J.E."/>
            <person name="Selbmann L."/>
        </authorList>
    </citation>
    <scope>NUCLEOTIDE SEQUENCE [LARGE SCALE GENOMIC DNA]</scope>
    <source>
        <strain evidence="1 2">CCFEE 536</strain>
    </source>
</reference>
<dbReference type="Gene3D" id="1.20.1270.60">
    <property type="entry name" value="Arfaptin homology (AH) domain/BAR domain"/>
    <property type="match status" value="1"/>
</dbReference>
<protein>
    <recommendedName>
        <fullName evidence="3">BAR domain-containing protein</fullName>
    </recommendedName>
</protein>
<dbReference type="Proteomes" id="UP001357485">
    <property type="component" value="Unassembled WGS sequence"/>
</dbReference>
<comment type="caution">
    <text evidence="1">The sequence shown here is derived from an EMBL/GenBank/DDBJ whole genome shotgun (WGS) entry which is preliminary data.</text>
</comment>
<evidence type="ECO:0000313" key="1">
    <source>
        <dbReference type="EMBL" id="KAK5275895.1"/>
    </source>
</evidence>
<feature type="non-terminal residue" evidence="1">
    <location>
        <position position="77"/>
    </location>
</feature>
<sequence length="77" mass="8618">MKQLEQKTGNMRTRMKKVLKKAEAAQEAQTACNDAVAAFTEALREASSSNANAVKPALDHYFEKIAKEILSYERQNT</sequence>
<dbReference type="InterPro" id="IPR027267">
    <property type="entry name" value="AH/BAR_dom_sf"/>
</dbReference>
<gene>
    <name evidence="1" type="ORF">LTR16_012022</name>
</gene>
<accession>A0ABR0M2C3</accession>
<evidence type="ECO:0008006" key="3">
    <source>
        <dbReference type="Google" id="ProtNLM"/>
    </source>
</evidence>
<organism evidence="1 2">
    <name type="scientific">Cryomyces antarcticus</name>
    <dbReference type="NCBI Taxonomy" id="329879"/>
    <lineage>
        <taxon>Eukaryota</taxon>
        <taxon>Fungi</taxon>
        <taxon>Dikarya</taxon>
        <taxon>Ascomycota</taxon>
        <taxon>Pezizomycotina</taxon>
        <taxon>Dothideomycetes</taxon>
        <taxon>Dothideomycetes incertae sedis</taxon>
        <taxon>Cryomyces</taxon>
    </lineage>
</organism>
<proteinExistence type="predicted"/>
<dbReference type="SUPFAM" id="SSF103657">
    <property type="entry name" value="BAR/IMD domain-like"/>
    <property type="match status" value="1"/>
</dbReference>
<keyword evidence="2" id="KW-1185">Reference proteome</keyword>
<name>A0ABR0M2C3_9PEZI</name>
<evidence type="ECO:0000313" key="2">
    <source>
        <dbReference type="Proteomes" id="UP001357485"/>
    </source>
</evidence>